<dbReference type="GO" id="GO:0005829">
    <property type="term" value="C:cytosol"/>
    <property type="evidence" value="ECO:0007669"/>
    <property type="project" value="UniProtKB-SubCell"/>
</dbReference>
<evidence type="ECO:0000256" key="11">
    <source>
        <dbReference type="PROSITE-ProRule" id="PRU00221"/>
    </source>
</evidence>
<dbReference type="OrthoDB" id="273771at2759"/>
<dbReference type="SUPFAM" id="SSF50978">
    <property type="entry name" value="WD40 repeat-like"/>
    <property type="match status" value="1"/>
</dbReference>
<dbReference type="InterPro" id="IPR015943">
    <property type="entry name" value="WD40/YVTN_repeat-like_dom_sf"/>
</dbReference>
<comment type="subcellular location">
    <subcellularLocation>
        <location evidence="2">Cytoplasm</location>
        <location evidence="2">Cytosol</location>
    </subcellularLocation>
    <subcellularLocation>
        <location evidence="1">Peroxisome matrix</location>
    </subcellularLocation>
</comment>
<dbReference type="EMBL" id="KI913978">
    <property type="protein sequence ID" value="ETV96032.1"/>
    <property type="molecule type" value="Genomic_DNA"/>
</dbReference>
<dbReference type="InterPro" id="IPR019775">
    <property type="entry name" value="WD40_repeat_CS"/>
</dbReference>
<dbReference type="InterPro" id="IPR020472">
    <property type="entry name" value="WD40_PAC1"/>
</dbReference>
<accession>A0A024TRS2</accession>
<feature type="repeat" description="WD" evidence="11">
    <location>
        <begin position="191"/>
        <end position="223"/>
    </location>
</feature>
<evidence type="ECO:0000256" key="9">
    <source>
        <dbReference type="ARBA" id="ARBA00024017"/>
    </source>
</evidence>
<dbReference type="GO" id="GO:0005782">
    <property type="term" value="C:peroxisomal matrix"/>
    <property type="evidence" value="ECO:0007669"/>
    <property type="project" value="UniProtKB-SubCell"/>
</dbReference>
<evidence type="ECO:0000256" key="12">
    <source>
        <dbReference type="SAM" id="MobiDB-lite"/>
    </source>
</evidence>
<evidence type="ECO:0000256" key="8">
    <source>
        <dbReference type="ARBA" id="ARBA00023140"/>
    </source>
</evidence>
<dbReference type="VEuPathDB" id="FungiDB:H310_10681"/>
<dbReference type="PROSITE" id="PS00678">
    <property type="entry name" value="WD_REPEATS_1"/>
    <property type="match status" value="1"/>
</dbReference>
<evidence type="ECO:0000256" key="10">
    <source>
        <dbReference type="ARBA" id="ARBA00032565"/>
    </source>
</evidence>
<keyword evidence="7" id="KW-0653">Protein transport</keyword>
<organism evidence="13">
    <name type="scientific">Aphanomyces invadans</name>
    <dbReference type="NCBI Taxonomy" id="157072"/>
    <lineage>
        <taxon>Eukaryota</taxon>
        <taxon>Sar</taxon>
        <taxon>Stramenopiles</taxon>
        <taxon>Oomycota</taxon>
        <taxon>Saprolegniomycetes</taxon>
        <taxon>Saprolegniales</taxon>
        <taxon>Verrucalvaceae</taxon>
        <taxon>Aphanomyces</taxon>
    </lineage>
</organism>
<dbReference type="PROSITE" id="PS50294">
    <property type="entry name" value="WD_REPEATS_REGION"/>
    <property type="match status" value="1"/>
</dbReference>
<dbReference type="AlphaFoldDB" id="A0A024TRS2"/>
<evidence type="ECO:0000256" key="6">
    <source>
        <dbReference type="ARBA" id="ARBA00022737"/>
    </source>
</evidence>
<keyword evidence="5 11" id="KW-0853">WD repeat</keyword>
<keyword evidence="4" id="KW-0963">Cytoplasm</keyword>
<dbReference type="SMART" id="SM00320">
    <property type="entry name" value="WD40"/>
    <property type="match status" value="4"/>
</dbReference>
<evidence type="ECO:0000256" key="5">
    <source>
        <dbReference type="ARBA" id="ARBA00022574"/>
    </source>
</evidence>
<feature type="region of interest" description="Disordered" evidence="12">
    <location>
        <begin position="282"/>
        <end position="307"/>
    </location>
</feature>
<evidence type="ECO:0000256" key="4">
    <source>
        <dbReference type="ARBA" id="ARBA00022490"/>
    </source>
</evidence>
<name>A0A024TRS2_9STRA</name>
<evidence type="ECO:0000256" key="2">
    <source>
        <dbReference type="ARBA" id="ARBA00004514"/>
    </source>
</evidence>
<evidence type="ECO:0000256" key="7">
    <source>
        <dbReference type="ARBA" id="ARBA00022927"/>
    </source>
</evidence>
<evidence type="ECO:0000256" key="1">
    <source>
        <dbReference type="ARBA" id="ARBA00004253"/>
    </source>
</evidence>
<dbReference type="InterPro" id="IPR044536">
    <property type="entry name" value="PEX7"/>
</dbReference>
<dbReference type="RefSeq" id="XP_008875343.1">
    <property type="nucleotide sequence ID" value="XM_008877121.1"/>
</dbReference>
<dbReference type="PROSITE" id="PS50082">
    <property type="entry name" value="WD_REPEATS_2"/>
    <property type="match status" value="3"/>
</dbReference>
<sequence>MFVQPRRVGTDFSGYAVEFSPFHEHWVAVGTAQYFGIIGNGQAVAMELMPDGSLATMRSFDTQDGVYDIAWSEMHPNQLVAGCANGHLKLFDVTTRDSFPIQSFAEHTQEVSGVNWNLVDRQTFVSASWDHSIKVWHPHHPTSLQTLHGHTGPVYNAVWSTREASHVASCSGDGSVRVWDLKVPGQAVCHIAAHAHDVLALDWNKYSPYEVVSGSADASLKVWVGHDVAHPSIDHSVSTGHSKRIGGGAPPARPSIRCPPHQMLATRSARCRISVARYVGAPMEHPSRPSPHAMRHPPHRICPRPRL</sequence>
<proteinExistence type="inferred from homology"/>
<dbReference type="GO" id="GO:0016558">
    <property type="term" value="P:protein import into peroxisome matrix"/>
    <property type="evidence" value="ECO:0007669"/>
    <property type="project" value="InterPro"/>
</dbReference>
<evidence type="ECO:0000313" key="13">
    <source>
        <dbReference type="EMBL" id="ETV96032.1"/>
    </source>
</evidence>
<keyword evidence="6" id="KW-0677">Repeat</keyword>
<dbReference type="InterPro" id="IPR036322">
    <property type="entry name" value="WD40_repeat_dom_sf"/>
</dbReference>
<dbReference type="PRINTS" id="PR00320">
    <property type="entry name" value="GPROTEINBRPT"/>
</dbReference>
<feature type="region of interest" description="Disordered" evidence="12">
    <location>
        <begin position="234"/>
        <end position="258"/>
    </location>
</feature>
<feature type="repeat" description="WD" evidence="11">
    <location>
        <begin position="104"/>
        <end position="146"/>
    </location>
</feature>
<dbReference type="InterPro" id="IPR001680">
    <property type="entry name" value="WD40_rpt"/>
</dbReference>
<protein>
    <recommendedName>
        <fullName evidence="10">Peroxin-7</fullName>
    </recommendedName>
</protein>
<dbReference type="GO" id="GO:0005053">
    <property type="term" value="F:peroxisome matrix targeting signal-2 binding"/>
    <property type="evidence" value="ECO:0007669"/>
    <property type="project" value="InterPro"/>
</dbReference>
<feature type="compositionally biased region" description="Basic residues" evidence="12">
    <location>
        <begin position="293"/>
        <end position="307"/>
    </location>
</feature>
<comment type="similarity">
    <text evidence="9">Belongs to the WD repeat peroxin-7 family.</text>
</comment>
<dbReference type="Gene3D" id="2.130.10.10">
    <property type="entry name" value="YVTN repeat-like/Quinoprotein amine dehydrogenase"/>
    <property type="match status" value="1"/>
</dbReference>
<dbReference type="PANTHER" id="PTHR46027">
    <property type="entry name" value="PEROXISOMAL TARGETING SIGNAL 2 RECEPTOR"/>
    <property type="match status" value="1"/>
</dbReference>
<evidence type="ECO:0000256" key="3">
    <source>
        <dbReference type="ARBA" id="ARBA00022448"/>
    </source>
</evidence>
<dbReference type="Pfam" id="PF00400">
    <property type="entry name" value="WD40"/>
    <property type="match status" value="4"/>
</dbReference>
<gene>
    <name evidence="13" type="ORF">H310_10681</name>
</gene>
<keyword evidence="8" id="KW-0576">Peroxisome</keyword>
<dbReference type="PANTHER" id="PTHR46027:SF1">
    <property type="entry name" value="PEROXISOMAL TARGETING SIGNAL 2 RECEPTOR"/>
    <property type="match status" value="1"/>
</dbReference>
<keyword evidence="3" id="KW-0813">Transport</keyword>
<dbReference type="GeneID" id="20087731"/>
<reference evidence="13" key="1">
    <citation type="submission" date="2013-12" db="EMBL/GenBank/DDBJ databases">
        <title>The Genome Sequence of Aphanomyces invadans NJM9701.</title>
        <authorList>
            <consortium name="The Broad Institute Genomics Platform"/>
            <person name="Russ C."/>
            <person name="Tyler B."/>
            <person name="van West P."/>
            <person name="Dieguez-Uribeondo J."/>
            <person name="Young S.K."/>
            <person name="Zeng Q."/>
            <person name="Gargeya S."/>
            <person name="Fitzgerald M."/>
            <person name="Abouelleil A."/>
            <person name="Alvarado L."/>
            <person name="Chapman S.B."/>
            <person name="Gainer-Dewar J."/>
            <person name="Goldberg J."/>
            <person name="Griggs A."/>
            <person name="Gujja S."/>
            <person name="Hansen M."/>
            <person name="Howarth C."/>
            <person name="Imamovic A."/>
            <person name="Ireland A."/>
            <person name="Larimer J."/>
            <person name="McCowan C."/>
            <person name="Murphy C."/>
            <person name="Pearson M."/>
            <person name="Poon T.W."/>
            <person name="Priest M."/>
            <person name="Roberts A."/>
            <person name="Saif S."/>
            <person name="Shea T."/>
            <person name="Sykes S."/>
            <person name="Wortman J."/>
            <person name="Nusbaum C."/>
            <person name="Birren B."/>
        </authorList>
    </citation>
    <scope>NUCLEOTIDE SEQUENCE [LARGE SCALE GENOMIC DNA]</scope>
    <source>
        <strain evidence="13">NJM9701</strain>
    </source>
</reference>
<feature type="repeat" description="WD" evidence="11">
    <location>
        <begin position="147"/>
        <end position="182"/>
    </location>
</feature>